<comment type="caution">
    <text evidence="4">The sequence shown here is derived from an EMBL/GenBank/DDBJ whole genome shotgun (WGS) entry which is preliminary data.</text>
</comment>
<evidence type="ECO:0000313" key="5">
    <source>
        <dbReference type="Proteomes" id="UP000307999"/>
    </source>
</evidence>
<dbReference type="SUPFAM" id="SSF141868">
    <property type="entry name" value="EAL domain-like"/>
    <property type="match status" value="1"/>
</dbReference>
<feature type="domain" description="GGDEF" evidence="3">
    <location>
        <begin position="278"/>
        <end position="411"/>
    </location>
</feature>
<dbReference type="InterPro" id="IPR052155">
    <property type="entry name" value="Biofilm_reg_signaling"/>
</dbReference>
<dbReference type="PROSITE" id="PS50883">
    <property type="entry name" value="EAL"/>
    <property type="match status" value="1"/>
</dbReference>
<dbReference type="InterPro" id="IPR043128">
    <property type="entry name" value="Rev_trsase/Diguanyl_cyclase"/>
</dbReference>
<evidence type="ECO:0000256" key="1">
    <source>
        <dbReference type="ARBA" id="ARBA00001946"/>
    </source>
</evidence>
<protein>
    <submittedName>
        <fullName evidence="4">EAL domain-containing protein</fullName>
    </submittedName>
</protein>
<dbReference type="AlphaFoldDB" id="A0A4U1B4X6"/>
<gene>
    <name evidence="4" type="ORF">E8M12_09425</name>
</gene>
<dbReference type="NCBIfam" id="TIGR00254">
    <property type="entry name" value="GGDEF"/>
    <property type="match status" value="1"/>
</dbReference>
<dbReference type="InterPro" id="IPR000160">
    <property type="entry name" value="GGDEF_dom"/>
</dbReference>
<evidence type="ECO:0000259" key="3">
    <source>
        <dbReference type="PROSITE" id="PS50887"/>
    </source>
</evidence>
<dbReference type="SMART" id="SM00267">
    <property type="entry name" value="GGDEF"/>
    <property type="match status" value="1"/>
</dbReference>
<organism evidence="4 5">
    <name type="scientific">Thalassotalea mangrovi</name>
    <dbReference type="NCBI Taxonomy" id="2572245"/>
    <lineage>
        <taxon>Bacteria</taxon>
        <taxon>Pseudomonadati</taxon>
        <taxon>Pseudomonadota</taxon>
        <taxon>Gammaproteobacteria</taxon>
        <taxon>Alteromonadales</taxon>
        <taxon>Colwelliaceae</taxon>
        <taxon>Thalassotalea</taxon>
    </lineage>
</organism>
<evidence type="ECO:0000259" key="2">
    <source>
        <dbReference type="PROSITE" id="PS50883"/>
    </source>
</evidence>
<name>A0A4U1B4X6_9GAMM</name>
<evidence type="ECO:0000313" key="4">
    <source>
        <dbReference type="EMBL" id="TKB45404.1"/>
    </source>
</evidence>
<dbReference type="PANTHER" id="PTHR44757:SF2">
    <property type="entry name" value="BIOFILM ARCHITECTURE MAINTENANCE PROTEIN MBAA"/>
    <property type="match status" value="1"/>
</dbReference>
<proteinExistence type="predicted"/>
<keyword evidence="5" id="KW-1185">Reference proteome</keyword>
<dbReference type="Pfam" id="PF00563">
    <property type="entry name" value="EAL"/>
    <property type="match status" value="1"/>
</dbReference>
<comment type="cofactor">
    <cofactor evidence="1">
        <name>Mg(2+)</name>
        <dbReference type="ChEBI" id="CHEBI:18420"/>
    </cofactor>
</comment>
<dbReference type="CDD" id="cd01948">
    <property type="entry name" value="EAL"/>
    <property type="match status" value="1"/>
</dbReference>
<dbReference type="PANTHER" id="PTHR44757">
    <property type="entry name" value="DIGUANYLATE CYCLASE DGCP"/>
    <property type="match status" value="1"/>
</dbReference>
<dbReference type="Gene3D" id="3.30.70.270">
    <property type="match status" value="1"/>
</dbReference>
<dbReference type="SUPFAM" id="SSF55073">
    <property type="entry name" value="Nucleotide cyclase"/>
    <property type="match status" value="1"/>
</dbReference>
<dbReference type="FunFam" id="3.30.70.270:FF:000001">
    <property type="entry name" value="Diguanylate cyclase domain protein"/>
    <property type="match status" value="1"/>
</dbReference>
<accession>A0A4U1B4X6</accession>
<feature type="domain" description="EAL" evidence="2">
    <location>
        <begin position="420"/>
        <end position="680"/>
    </location>
</feature>
<dbReference type="OrthoDB" id="9804951at2"/>
<dbReference type="EMBL" id="SWDB01000021">
    <property type="protein sequence ID" value="TKB45404.1"/>
    <property type="molecule type" value="Genomic_DNA"/>
</dbReference>
<dbReference type="SMART" id="SM00052">
    <property type="entry name" value="EAL"/>
    <property type="match status" value="1"/>
</dbReference>
<dbReference type="GO" id="GO:0003824">
    <property type="term" value="F:catalytic activity"/>
    <property type="evidence" value="ECO:0007669"/>
    <property type="project" value="UniProtKB-ARBA"/>
</dbReference>
<reference evidence="4 5" key="1">
    <citation type="submission" date="2019-04" db="EMBL/GenBank/DDBJ databases">
        <title>Thalassotalea guangxiensis sp. nov., isolated from sediment of the coastal wetland.</title>
        <authorList>
            <person name="Zheng S."/>
            <person name="Zhang D."/>
        </authorList>
    </citation>
    <scope>NUCLEOTIDE SEQUENCE [LARGE SCALE GENOMIC DNA]</scope>
    <source>
        <strain evidence="4 5">ZS-4</strain>
    </source>
</reference>
<dbReference type="Pfam" id="PF00990">
    <property type="entry name" value="GGDEF"/>
    <property type="match status" value="1"/>
</dbReference>
<dbReference type="InterPro" id="IPR029787">
    <property type="entry name" value="Nucleotide_cyclase"/>
</dbReference>
<dbReference type="SUPFAM" id="SSF55781">
    <property type="entry name" value="GAF domain-like"/>
    <property type="match status" value="1"/>
</dbReference>
<dbReference type="CDD" id="cd01949">
    <property type="entry name" value="GGDEF"/>
    <property type="match status" value="1"/>
</dbReference>
<dbReference type="InterPro" id="IPR001633">
    <property type="entry name" value="EAL_dom"/>
</dbReference>
<dbReference type="PROSITE" id="PS50887">
    <property type="entry name" value="GGDEF"/>
    <property type="match status" value="1"/>
</dbReference>
<dbReference type="Gene3D" id="3.20.20.450">
    <property type="entry name" value="EAL domain"/>
    <property type="match status" value="1"/>
</dbReference>
<sequence>MDSRGNKLINTGPVMDTSRTVPKLRSLLKKYKNIKTIQTGLLKLSELCSTETDLVCFYNKLQKIIQRYFPADNLYIEHFDNSGRDPYFINELFCAPIKPQLNADILDFVAATAKPIYLNHDQIVILENENELIKRPFPVRNDHTKLVDVWLIAPLTMAEKAFGLVAIKGFASQSKNCLADLQLIRYIASQISACIQRHHALNQLKAYSQDINQIIGERTADLQQKNLRLRKQVEERREIEQQLYFAAHHDTLTKLPNRAMFSERLEHSLKHVKRHPDHRFAVLFIDLDRFKVINDTLGHHIGDLLLVEISERIADCIRGNDILARLGGDEFVILLDTLVQHEDAEDIALRIIETIEKPFVIDGQELYSSASIGITVCDRHYENAAQVLRDADAAMYQAKALGKGRFIFFDDSMRQQLMANLNLEHELRKALREEQFVLHFQKITDLHSEKIEQGETLGFETLLRWQHPQRGLLSPGDFLEVAEESGLIIDIECWVLATVAKQLQSWDQQGDYPNTFVSVNLSPRQLQQKNQVNQLIGIIHKHFLQPERLILEFNERAFVQSPEQSLQALKMLKSAGVKLALDDYGYGLSSLNYLSNYPFAFIKLHQSFVKSLKNNERNLTLARSLHELGDSFGFRLVAEGVETQAQLELVKQAGCDYAQGYFISRPQAADLSEDVDDNGDDDVIDCA</sequence>
<dbReference type="InterPro" id="IPR035919">
    <property type="entry name" value="EAL_sf"/>
</dbReference>
<dbReference type="Proteomes" id="UP000307999">
    <property type="component" value="Unassembled WGS sequence"/>
</dbReference>